<accession>A0ABP8LJA3</accession>
<evidence type="ECO:0000256" key="6">
    <source>
        <dbReference type="ARBA" id="ARBA00034078"/>
    </source>
</evidence>
<evidence type="ECO:0000256" key="4">
    <source>
        <dbReference type="ARBA" id="ARBA00023014"/>
    </source>
</evidence>
<gene>
    <name evidence="8" type="ORF">GCM10023188_14680</name>
</gene>
<sequence length="136" mass="15217">MERNEFLKKCGALCLSGIGLSALQGCKAAYYIPNTLTGNKLAVNKSDFLEHTWVLVKSERFAEPIYLRKLQEDQYSAVLLHCTHKGCEVNPADDYLVCPCHGSEYTAIGKVVHGPAERDLHKFAVSTDQEKIYIQL</sequence>
<dbReference type="RefSeq" id="WP_345157947.1">
    <property type="nucleotide sequence ID" value="NZ_BAABHC010000005.1"/>
</dbReference>
<dbReference type="SUPFAM" id="SSF50022">
    <property type="entry name" value="ISP domain"/>
    <property type="match status" value="1"/>
</dbReference>
<evidence type="ECO:0000256" key="3">
    <source>
        <dbReference type="ARBA" id="ARBA00023004"/>
    </source>
</evidence>
<organism evidence="8 9">
    <name type="scientific">Pontibacter saemangeumensis</name>
    <dbReference type="NCBI Taxonomy" id="1084525"/>
    <lineage>
        <taxon>Bacteria</taxon>
        <taxon>Pseudomonadati</taxon>
        <taxon>Bacteroidota</taxon>
        <taxon>Cytophagia</taxon>
        <taxon>Cytophagales</taxon>
        <taxon>Hymenobacteraceae</taxon>
        <taxon>Pontibacter</taxon>
    </lineage>
</organism>
<comment type="caution">
    <text evidence="8">The sequence shown here is derived from an EMBL/GenBank/DDBJ whole genome shotgun (WGS) entry which is preliminary data.</text>
</comment>
<evidence type="ECO:0000313" key="9">
    <source>
        <dbReference type="Proteomes" id="UP001500552"/>
    </source>
</evidence>
<dbReference type="InterPro" id="IPR017941">
    <property type="entry name" value="Rieske_2Fe-2S"/>
</dbReference>
<evidence type="ECO:0000313" key="8">
    <source>
        <dbReference type="EMBL" id="GAA4429379.1"/>
    </source>
</evidence>
<protein>
    <recommendedName>
        <fullName evidence="7">Rieske domain-containing protein</fullName>
    </recommendedName>
</protein>
<dbReference type="PROSITE" id="PS51296">
    <property type="entry name" value="RIESKE"/>
    <property type="match status" value="1"/>
</dbReference>
<reference evidence="9" key="1">
    <citation type="journal article" date="2019" name="Int. J. Syst. Evol. Microbiol.">
        <title>The Global Catalogue of Microorganisms (GCM) 10K type strain sequencing project: providing services to taxonomists for standard genome sequencing and annotation.</title>
        <authorList>
            <consortium name="The Broad Institute Genomics Platform"/>
            <consortium name="The Broad Institute Genome Sequencing Center for Infectious Disease"/>
            <person name="Wu L."/>
            <person name="Ma J."/>
        </authorList>
    </citation>
    <scope>NUCLEOTIDE SEQUENCE [LARGE SCALE GENOMIC DNA]</scope>
    <source>
        <strain evidence="9">JCM 17926</strain>
    </source>
</reference>
<keyword evidence="9" id="KW-1185">Reference proteome</keyword>
<dbReference type="Proteomes" id="UP001500552">
    <property type="component" value="Unassembled WGS sequence"/>
</dbReference>
<evidence type="ECO:0000256" key="5">
    <source>
        <dbReference type="ARBA" id="ARBA00023157"/>
    </source>
</evidence>
<evidence type="ECO:0000259" key="7">
    <source>
        <dbReference type="PROSITE" id="PS51296"/>
    </source>
</evidence>
<keyword evidence="2" id="KW-0479">Metal-binding</keyword>
<comment type="cofactor">
    <cofactor evidence="6">
        <name>[2Fe-2S] cluster</name>
        <dbReference type="ChEBI" id="CHEBI:190135"/>
    </cofactor>
</comment>
<dbReference type="EMBL" id="BAABHC010000005">
    <property type="protein sequence ID" value="GAA4429379.1"/>
    <property type="molecule type" value="Genomic_DNA"/>
</dbReference>
<dbReference type="InterPro" id="IPR005805">
    <property type="entry name" value="Rieske_Fe-S_prot_C"/>
</dbReference>
<keyword evidence="3" id="KW-0408">Iron</keyword>
<keyword evidence="4" id="KW-0411">Iron-sulfur</keyword>
<dbReference type="PANTHER" id="PTHR10134">
    <property type="entry name" value="CYTOCHROME B-C1 COMPLEX SUBUNIT RIESKE, MITOCHONDRIAL"/>
    <property type="match status" value="1"/>
</dbReference>
<evidence type="ECO:0000256" key="1">
    <source>
        <dbReference type="ARBA" id="ARBA00022714"/>
    </source>
</evidence>
<dbReference type="CDD" id="cd03467">
    <property type="entry name" value="Rieske"/>
    <property type="match status" value="1"/>
</dbReference>
<evidence type="ECO:0000256" key="2">
    <source>
        <dbReference type="ARBA" id="ARBA00022723"/>
    </source>
</evidence>
<name>A0ABP8LJA3_9BACT</name>
<dbReference type="Pfam" id="PF00355">
    <property type="entry name" value="Rieske"/>
    <property type="match status" value="1"/>
</dbReference>
<dbReference type="Gene3D" id="2.102.10.10">
    <property type="entry name" value="Rieske [2Fe-2S] iron-sulphur domain"/>
    <property type="match status" value="1"/>
</dbReference>
<dbReference type="InterPro" id="IPR036922">
    <property type="entry name" value="Rieske_2Fe-2S_sf"/>
</dbReference>
<dbReference type="PRINTS" id="PR00162">
    <property type="entry name" value="RIESKE"/>
</dbReference>
<feature type="domain" description="Rieske" evidence="7">
    <location>
        <begin position="40"/>
        <end position="134"/>
    </location>
</feature>
<keyword evidence="5" id="KW-1015">Disulfide bond</keyword>
<keyword evidence="1" id="KW-0001">2Fe-2S</keyword>
<dbReference type="InterPro" id="IPR014349">
    <property type="entry name" value="Rieske_Fe-S_prot"/>
</dbReference>
<dbReference type="PROSITE" id="PS51257">
    <property type="entry name" value="PROKAR_LIPOPROTEIN"/>
    <property type="match status" value="1"/>
</dbReference>
<proteinExistence type="predicted"/>